<gene>
    <name evidence="2" type="ORF">UCRPA7_2220</name>
</gene>
<feature type="region of interest" description="Disordered" evidence="1">
    <location>
        <begin position="105"/>
        <end position="205"/>
    </location>
</feature>
<evidence type="ECO:0000313" key="2">
    <source>
        <dbReference type="EMBL" id="EOO02258.1"/>
    </source>
</evidence>
<dbReference type="Proteomes" id="UP000014074">
    <property type="component" value="Unassembled WGS sequence"/>
</dbReference>
<feature type="compositionally biased region" description="Low complexity" evidence="1">
    <location>
        <begin position="141"/>
        <end position="152"/>
    </location>
</feature>
<keyword evidence="3" id="KW-1185">Reference proteome</keyword>
<dbReference type="EMBL" id="KB932928">
    <property type="protein sequence ID" value="EOO02258.1"/>
    <property type="molecule type" value="Genomic_DNA"/>
</dbReference>
<sequence>MERDVRRDRGQWRGCHSFKNIVNDGDIDSRAKRNGGLKMGKTYYYYYELDGTTETYDPAQPSTTACPYLPGQTVNTMWMPLEQVERKRSASLSSMRNVDYKTMNPADKFVTPRPAPKIPEAPGVRLATSPMSLRHKRSARSLSPSPNWSWSPRKLFTRKTSSLSLHSSDADSSEEAPRSYTPSDDRASLASSSSSRTRDISPESLRKFLSDDLPLVSEPAQAAERPEIAIPDDIVEENEDDDNFATSAVSEVLPPTVLSPPPFKRNFSSSTILQLPSSQPETPAEETEELTYSEPPSRAPPAVPSYFTENLPIPRSHFSFSSESSYTSGTNPNSPDPNELPGFCHSEDEDDGGISSIDEEAFPYPPRGLGVSGHAFDQSIAAAFAGYSLPRASVDGAKPAMGSQSPAQGMGSPALIAHNEAGSPALLAHPLPGSGLDDLVNELGWMADVIRGKNGA</sequence>
<protein>
    <submittedName>
        <fullName evidence="2">Uncharacterized protein</fullName>
    </submittedName>
</protein>
<proteinExistence type="predicted"/>
<dbReference type="AlphaFoldDB" id="R8BSA2"/>
<feature type="region of interest" description="Disordered" evidence="1">
    <location>
        <begin position="318"/>
        <end position="343"/>
    </location>
</feature>
<dbReference type="eggNOG" id="ENOG502SGBF">
    <property type="taxonomic scope" value="Eukaryota"/>
</dbReference>
<feature type="compositionally biased region" description="Basic and acidic residues" evidence="1">
    <location>
        <begin position="196"/>
        <end position="205"/>
    </location>
</feature>
<accession>R8BSA2</accession>
<name>R8BSA2_PHAM7</name>
<dbReference type="KEGG" id="tmn:UCRPA7_2220"/>
<dbReference type="GeneID" id="19322447"/>
<reference evidence="3" key="1">
    <citation type="journal article" date="2013" name="Genome Announc.">
        <title>Draft genome sequence of the ascomycete Phaeoacremonium aleophilum strain UCR-PA7, a causal agent of the esca disease complex in grapevines.</title>
        <authorList>
            <person name="Blanco-Ulate B."/>
            <person name="Rolshausen P."/>
            <person name="Cantu D."/>
        </authorList>
    </citation>
    <scope>NUCLEOTIDE SEQUENCE [LARGE SCALE GENOMIC DNA]</scope>
    <source>
        <strain evidence="3">UCR-PA7</strain>
    </source>
</reference>
<evidence type="ECO:0000313" key="3">
    <source>
        <dbReference type="Proteomes" id="UP000014074"/>
    </source>
</evidence>
<dbReference type="RefSeq" id="XP_007912987.1">
    <property type="nucleotide sequence ID" value="XM_007914796.1"/>
</dbReference>
<organism evidence="2 3">
    <name type="scientific">Phaeoacremonium minimum (strain UCR-PA7)</name>
    <name type="common">Esca disease fungus</name>
    <name type="synonym">Togninia minima</name>
    <dbReference type="NCBI Taxonomy" id="1286976"/>
    <lineage>
        <taxon>Eukaryota</taxon>
        <taxon>Fungi</taxon>
        <taxon>Dikarya</taxon>
        <taxon>Ascomycota</taxon>
        <taxon>Pezizomycotina</taxon>
        <taxon>Sordariomycetes</taxon>
        <taxon>Sordariomycetidae</taxon>
        <taxon>Togniniales</taxon>
        <taxon>Togniniaceae</taxon>
        <taxon>Phaeoacremonium</taxon>
    </lineage>
</organism>
<dbReference type="HOGENOM" id="CLU_027580_0_0_1"/>
<evidence type="ECO:0000256" key="1">
    <source>
        <dbReference type="SAM" id="MobiDB-lite"/>
    </source>
</evidence>
<feature type="region of interest" description="Disordered" evidence="1">
    <location>
        <begin position="272"/>
        <end position="305"/>
    </location>
</feature>
<dbReference type="PANTHER" id="PTHR40625:SF1">
    <property type="entry name" value="AMP-ACTIVATED PROTEIN KINASE GLYCOGEN-BINDING DOMAIN-CONTAINING PROTEIN"/>
    <property type="match status" value="1"/>
</dbReference>
<dbReference type="PANTHER" id="PTHR40625">
    <property type="entry name" value="GTP-BINDING PROTEIN ESDC-RELATED"/>
    <property type="match status" value="1"/>
</dbReference>
<dbReference type="OrthoDB" id="5422351at2759"/>
<feature type="compositionally biased region" description="Low complexity" evidence="1">
    <location>
        <begin position="318"/>
        <end position="328"/>
    </location>
</feature>